<dbReference type="PANTHER" id="PTHR42928">
    <property type="entry name" value="TRICARBOXYLATE-BINDING PROTEIN"/>
    <property type="match status" value="1"/>
</dbReference>
<evidence type="ECO:0000313" key="3">
    <source>
        <dbReference type="EMBL" id="RAI39393.1"/>
    </source>
</evidence>
<gene>
    <name evidence="3" type="ORF">CH338_09615</name>
</gene>
<name>A0A327KP46_9BRAD</name>
<dbReference type="InterPro" id="IPR042100">
    <property type="entry name" value="Bug_dom1"/>
</dbReference>
<protein>
    <recommendedName>
        <fullName evidence="5">ABC transporter substrate-binding protein</fullName>
    </recommendedName>
</protein>
<feature type="signal peptide" evidence="2">
    <location>
        <begin position="1"/>
        <end position="24"/>
    </location>
</feature>
<accession>A0A327KP46</accession>
<keyword evidence="2" id="KW-0732">Signal</keyword>
<organism evidence="3 4">
    <name type="scientific">Rhodoplanes elegans</name>
    <dbReference type="NCBI Taxonomy" id="29408"/>
    <lineage>
        <taxon>Bacteria</taxon>
        <taxon>Pseudomonadati</taxon>
        <taxon>Pseudomonadota</taxon>
        <taxon>Alphaproteobacteria</taxon>
        <taxon>Hyphomicrobiales</taxon>
        <taxon>Nitrobacteraceae</taxon>
        <taxon>Rhodoplanes</taxon>
    </lineage>
</organism>
<evidence type="ECO:0000256" key="2">
    <source>
        <dbReference type="SAM" id="SignalP"/>
    </source>
</evidence>
<comment type="similarity">
    <text evidence="1">Belongs to the UPF0065 (bug) family.</text>
</comment>
<evidence type="ECO:0000256" key="1">
    <source>
        <dbReference type="ARBA" id="ARBA00006987"/>
    </source>
</evidence>
<keyword evidence="4" id="KW-1185">Reference proteome</keyword>
<dbReference type="InterPro" id="IPR005064">
    <property type="entry name" value="BUG"/>
</dbReference>
<dbReference type="Gene3D" id="3.40.190.150">
    <property type="entry name" value="Bordetella uptake gene, domain 1"/>
    <property type="match status" value="1"/>
</dbReference>
<sequence>MVRAAALPVLAAALALVLVPPAEAEPFPTRPVTIVSPYQAGGTSDIIARATAQKFAEIWGQPVLVENKPGANGSLGVMTVVRAPPDGYTLLAIASSGLTLNPLVYANLSYDVARDLAPITGTGEVANVLVAHPSVAASTVPELIALAKTKPGALGYASQGVGSNGHLIGEMFRQRTGIELFHVPYKGSAPALNDLLAGQVQLMFDNLPASLPLIQAGKLKAIAVTTAARDPRLPDVPTIAESGLPGFAATAWFALLTGKAVPAERRAEIEKAVAAALADPATKARLAAAGVEVTGTGAAALAARIASETTIWKGVVEAAKIRVE</sequence>
<dbReference type="OrthoDB" id="7243891at2"/>
<feature type="chain" id="PRO_5016364440" description="ABC transporter substrate-binding protein" evidence="2">
    <location>
        <begin position="25"/>
        <end position="324"/>
    </location>
</feature>
<dbReference type="Gene3D" id="3.40.190.10">
    <property type="entry name" value="Periplasmic binding protein-like II"/>
    <property type="match status" value="1"/>
</dbReference>
<dbReference type="PANTHER" id="PTHR42928:SF5">
    <property type="entry name" value="BLR1237 PROTEIN"/>
    <property type="match status" value="1"/>
</dbReference>
<proteinExistence type="inferred from homology"/>
<dbReference type="Proteomes" id="UP000248863">
    <property type="component" value="Unassembled WGS sequence"/>
</dbReference>
<dbReference type="CDD" id="cd13578">
    <property type="entry name" value="PBP2_Bug27"/>
    <property type="match status" value="1"/>
</dbReference>
<evidence type="ECO:0000313" key="4">
    <source>
        <dbReference type="Proteomes" id="UP000248863"/>
    </source>
</evidence>
<dbReference type="PIRSF" id="PIRSF017082">
    <property type="entry name" value="YflP"/>
    <property type="match status" value="1"/>
</dbReference>
<comment type="caution">
    <text evidence="3">The sequence shown here is derived from an EMBL/GenBank/DDBJ whole genome shotgun (WGS) entry which is preliminary data.</text>
</comment>
<dbReference type="AlphaFoldDB" id="A0A327KP46"/>
<reference evidence="3 4" key="1">
    <citation type="submission" date="2017-07" db="EMBL/GenBank/DDBJ databases">
        <title>Draft Genome Sequences of Select Purple Nonsulfur Bacteria.</title>
        <authorList>
            <person name="Lasarre B."/>
            <person name="Mckinlay J.B."/>
        </authorList>
    </citation>
    <scope>NUCLEOTIDE SEQUENCE [LARGE SCALE GENOMIC DNA]</scope>
    <source>
        <strain evidence="3 4">DSM 11907</strain>
    </source>
</reference>
<dbReference type="SUPFAM" id="SSF53850">
    <property type="entry name" value="Periplasmic binding protein-like II"/>
    <property type="match status" value="1"/>
</dbReference>
<dbReference type="RefSeq" id="WP_111356883.1">
    <property type="nucleotide sequence ID" value="NZ_NHSK01000075.1"/>
</dbReference>
<evidence type="ECO:0008006" key="5">
    <source>
        <dbReference type="Google" id="ProtNLM"/>
    </source>
</evidence>
<dbReference type="EMBL" id="NPEU01000078">
    <property type="protein sequence ID" value="RAI39393.1"/>
    <property type="molecule type" value="Genomic_DNA"/>
</dbReference>
<dbReference type="Pfam" id="PF03401">
    <property type="entry name" value="TctC"/>
    <property type="match status" value="1"/>
</dbReference>